<gene>
    <name evidence="1" type="ORF">J4573_00850</name>
</gene>
<sequence length="329" mass="36257">MRIEFAVMGVPFGAYQAPEHVVSRSSWDLTWSERSRVFVETTLENRFGDALNQAAELFGITARNQVTGEPVEVAPGLAGVAFFVDDETEGRIKGRRECTLLGRDGEFLWNRRIVEASVGQLLDASKHGLVVGDIRRTYLIPQSPGGGAFGSIDWQTALLALLTTKQILTDVGGVAQGLGVIKSAWENGRKSILRLKGKWQERGGDLGDVFSSAIESEKWNVEVFAQRMGCTEEDAEQLLSLFGYDSGNQGWVSNPGSPIARSRLLFLATLVAVEMGLARDDNSADLVEVMKEVLEMVCLSESLPSEEEIRRKIEDQVFGSFEDEWIPPQ</sequence>
<evidence type="ECO:0000313" key="1">
    <source>
        <dbReference type="EMBL" id="MBO2445628.1"/>
    </source>
</evidence>
<organism evidence="1 2">
    <name type="scientific">Actinomadura barringtoniae</name>
    <dbReference type="NCBI Taxonomy" id="1427535"/>
    <lineage>
        <taxon>Bacteria</taxon>
        <taxon>Bacillati</taxon>
        <taxon>Actinomycetota</taxon>
        <taxon>Actinomycetes</taxon>
        <taxon>Streptosporangiales</taxon>
        <taxon>Thermomonosporaceae</taxon>
        <taxon>Actinomadura</taxon>
    </lineage>
</organism>
<protein>
    <submittedName>
        <fullName evidence="1">Uncharacterized protein</fullName>
    </submittedName>
</protein>
<dbReference type="AlphaFoldDB" id="A0A939T1Y6"/>
<dbReference type="Proteomes" id="UP000669179">
    <property type="component" value="Unassembled WGS sequence"/>
</dbReference>
<proteinExistence type="predicted"/>
<keyword evidence="2" id="KW-1185">Reference proteome</keyword>
<accession>A0A939T1Y6</accession>
<dbReference type="EMBL" id="JAGEOJ010000001">
    <property type="protein sequence ID" value="MBO2445628.1"/>
    <property type="molecule type" value="Genomic_DNA"/>
</dbReference>
<dbReference type="RefSeq" id="WP_208253238.1">
    <property type="nucleotide sequence ID" value="NZ_JAGEOJ010000001.1"/>
</dbReference>
<evidence type="ECO:0000313" key="2">
    <source>
        <dbReference type="Proteomes" id="UP000669179"/>
    </source>
</evidence>
<name>A0A939T1Y6_9ACTN</name>
<reference evidence="1" key="1">
    <citation type="submission" date="2021-03" db="EMBL/GenBank/DDBJ databases">
        <authorList>
            <person name="Kanchanasin P."/>
            <person name="Saeng-In P."/>
            <person name="Phongsopitanun W."/>
            <person name="Yuki M."/>
            <person name="Kudo T."/>
            <person name="Ohkuma M."/>
            <person name="Tanasupawat S."/>
        </authorList>
    </citation>
    <scope>NUCLEOTIDE SEQUENCE</scope>
    <source>
        <strain evidence="1">GKU 128</strain>
    </source>
</reference>
<comment type="caution">
    <text evidence="1">The sequence shown here is derived from an EMBL/GenBank/DDBJ whole genome shotgun (WGS) entry which is preliminary data.</text>
</comment>